<gene>
    <name evidence="2" type="ORF">Tci_059525</name>
</gene>
<sequence length="292" mass="32748">MKDVRTCPSLSTLEIENTPLKEERTAVRIKNDSLRDENMSIKARFQELYKSKAGCNSSVCNRATVPVKPKAIASVLYAMTPKYIPPQKRTNRETNSSLPRKETVNVIHLSNVLVNLPTRIKFVPYAGKSKSKSDKKIHKNLPAISKKVKRVAKPPRNLNKKNRVGSSLNDKLTGFISKVINNVNVKQVWKATGKVFTSVGFQWKPTNRKFTLGDTCPLTRITKPEVVSLENSGSVRTSEPTNNVTVTPRFSEKTLTSYKRKDRNTKDTSTGSPSNIETMTAKYLVIVYPLPI</sequence>
<feature type="region of interest" description="Disordered" evidence="1">
    <location>
        <begin position="255"/>
        <end position="274"/>
    </location>
</feature>
<organism evidence="2">
    <name type="scientific">Tanacetum cinerariifolium</name>
    <name type="common">Dalmatian daisy</name>
    <name type="synonym">Chrysanthemum cinerariifolium</name>
    <dbReference type="NCBI Taxonomy" id="118510"/>
    <lineage>
        <taxon>Eukaryota</taxon>
        <taxon>Viridiplantae</taxon>
        <taxon>Streptophyta</taxon>
        <taxon>Embryophyta</taxon>
        <taxon>Tracheophyta</taxon>
        <taxon>Spermatophyta</taxon>
        <taxon>Magnoliopsida</taxon>
        <taxon>eudicotyledons</taxon>
        <taxon>Gunneridae</taxon>
        <taxon>Pentapetalae</taxon>
        <taxon>asterids</taxon>
        <taxon>campanulids</taxon>
        <taxon>Asterales</taxon>
        <taxon>Asteraceae</taxon>
        <taxon>Asteroideae</taxon>
        <taxon>Anthemideae</taxon>
        <taxon>Anthemidinae</taxon>
        <taxon>Tanacetum</taxon>
    </lineage>
</organism>
<reference evidence="2" key="1">
    <citation type="journal article" date="2019" name="Sci. Rep.">
        <title>Draft genome of Tanacetum cinerariifolium, the natural source of mosquito coil.</title>
        <authorList>
            <person name="Yamashiro T."/>
            <person name="Shiraishi A."/>
            <person name="Satake H."/>
            <person name="Nakayama K."/>
        </authorList>
    </citation>
    <scope>NUCLEOTIDE SEQUENCE</scope>
</reference>
<comment type="caution">
    <text evidence="2">The sequence shown here is derived from an EMBL/GenBank/DDBJ whole genome shotgun (WGS) entry which is preliminary data.</text>
</comment>
<dbReference type="AlphaFoldDB" id="A0A6L2NPN1"/>
<evidence type="ECO:0000313" key="2">
    <source>
        <dbReference type="EMBL" id="GEU87547.1"/>
    </source>
</evidence>
<name>A0A6L2NPN1_TANCI</name>
<accession>A0A6L2NPN1</accession>
<dbReference type="EMBL" id="BKCJ010009561">
    <property type="protein sequence ID" value="GEU87547.1"/>
    <property type="molecule type" value="Genomic_DNA"/>
</dbReference>
<protein>
    <submittedName>
        <fullName evidence="2">Uncharacterized protein</fullName>
    </submittedName>
</protein>
<proteinExistence type="predicted"/>
<evidence type="ECO:0000256" key="1">
    <source>
        <dbReference type="SAM" id="MobiDB-lite"/>
    </source>
</evidence>